<accession>A0A2S7MZT2</accession>
<dbReference type="RefSeq" id="WP_104849097.1">
    <property type="nucleotide sequence ID" value="NZ_PKOZ01000004.1"/>
</dbReference>
<protein>
    <submittedName>
        <fullName evidence="3">Alpha/beta hydrolase</fullName>
    </submittedName>
</protein>
<sequence>MKKIITISVGILLIIAVLGLSGFYIWSQQTYKASEEVASYVDLDNIQKEENWLVFEPKEKAKSGIILYPGAKVEPEAYSYYAQGIADKGYLVIVPKVNLNFALLDINQADLIRDEFSDITNWYVGGHSLGGVAAASYAYDHLENVRGLILLGSYPSDSNDFSETDLPTLSLYAEFDGLTTTDKIADTNYLLSSDATLYEVKGGNHAQFGMYGIQDGDGKATISAKEQQDELVDETLKWLNHYQR</sequence>
<keyword evidence="1" id="KW-0472">Membrane</keyword>
<dbReference type="Gene3D" id="3.40.50.1820">
    <property type="entry name" value="alpha/beta hydrolase"/>
    <property type="match status" value="1"/>
</dbReference>
<keyword evidence="3" id="KW-0378">Hydrolase</keyword>
<comment type="caution">
    <text evidence="3">The sequence shown here is derived from an EMBL/GenBank/DDBJ whole genome shotgun (WGS) entry which is preliminary data.</text>
</comment>
<dbReference type="InterPro" id="IPR029058">
    <property type="entry name" value="AB_hydrolase_fold"/>
</dbReference>
<organism evidence="3 4">
    <name type="scientific">Pradoshia eiseniae</name>
    <dbReference type="NCBI Taxonomy" id="2064768"/>
    <lineage>
        <taxon>Bacteria</taxon>
        <taxon>Bacillati</taxon>
        <taxon>Bacillota</taxon>
        <taxon>Bacilli</taxon>
        <taxon>Bacillales</taxon>
        <taxon>Bacillaceae</taxon>
        <taxon>Pradoshia</taxon>
    </lineage>
</organism>
<dbReference type="InterPro" id="IPR029059">
    <property type="entry name" value="AB_hydrolase_5"/>
</dbReference>
<evidence type="ECO:0000259" key="2">
    <source>
        <dbReference type="Pfam" id="PF12695"/>
    </source>
</evidence>
<evidence type="ECO:0000256" key="1">
    <source>
        <dbReference type="SAM" id="Phobius"/>
    </source>
</evidence>
<dbReference type="GO" id="GO:0016787">
    <property type="term" value="F:hydrolase activity"/>
    <property type="evidence" value="ECO:0007669"/>
    <property type="project" value="UniProtKB-KW"/>
</dbReference>
<evidence type="ECO:0000313" key="3">
    <source>
        <dbReference type="EMBL" id="PQD95342.1"/>
    </source>
</evidence>
<keyword evidence="4" id="KW-1185">Reference proteome</keyword>
<dbReference type="EMBL" id="PKOZ01000004">
    <property type="protein sequence ID" value="PQD95342.1"/>
    <property type="molecule type" value="Genomic_DNA"/>
</dbReference>
<name>A0A2S7MZT2_9BACI</name>
<keyword evidence="1" id="KW-1133">Transmembrane helix</keyword>
<dbReference type="Pfam" id="PF12695">
    <property type="entry name" value="Abhydrolase_5"/>
    <property type="match status" value="1"/>
</dbReference>
<dbReference type="OrthoDB" id="9780932at2"/>
<dbReference type="AlphaFoldDB" id="A0A2S7MZT2"/>
<feature type="transmembrane region" description="Helical" evidence="1">
    <location>
        <begin position="7"/>
        <end position="26"/>
    </location>
</feature>
<dbReference type="SUPFAM" id="SSF53474">
    <property type="entry name" value="alpha/beta-Hydrolases"/>
    <property type="match status" value="1"/>
</dbReference>
<gene>
    <name evidence="3" type="ORF">CYL18_08615</name>
</gene>
<feature type="domain" description="Alpha/beta hydrolase fold-5" evidence="2">
    <location>
        <begin position="64"/>
        <end position="229"/>
    </location>
</feature>
<keyword evidence="1" id="KW-0812">Transmembrane</keyword>
<proteinExistence type="predicted"/>
<dbReference type="Proteomes" id="UP000239663">
    <property type="component" value="Unassembled WGS sequence"/>
</dbReference>
<evidence type="ECO:0000313" key="4">
    <source>
        <dbReference type="Proteomes" id="UP000239663"/>
    </source>
</evidence>
<reference evidence="3 4" key="1">
    <citation type="submission" date="2017-12" db="EMBL/GenBank/DDBJ databases">
        <title>Taxonomic description and draft genome of Pradoshia cofamensis Gen. nov., sp. nov., a thermotolerant bacillale isolated from anterior gut of earthworm Eisenia fetida.</title>
        <authorList>
            <person name="Saha T."/>
            <person name="Chakraborty R."/>
        </authorList>
    </citation>
    <scope>NUCLEOTIDE SEQUENCE [LARGE SCALE GENOMIC DNA]</scope>
    <source>
        <strain evidence="3 4">EAG3</strain>
    </source>
</reference>